<organism evidence="1 2">
    <name type="scientific">Streptomyces tremellae</name>
    <dbReference type="NCBI Taxonomy" id="1124239"/>
    <lineage>
        <taxon>Bacteria</taxon>
        <taxon>Bacillati</taxon>
        <taxon>Actinomycetota</taxon>
        <taxon>Actinomycetes</taxon>
        <taxon>Kitasatosporales</taxon>
        <taxon>Streptomycetaceae</taxon>
        <taxon>Streptomyces</taxon>
    </lineage>
</organism>
<protein>
    <submittedName>
        <fullName evidence="1">Uncharacterized protein</fullName>
    </submittedName>
</protein>
<sequence>MRTRAFPAQRVRTGAVVSDPVHHWAELLRTPVWEGDVADRDAAEERAAAERLALSGELAARWEAEPQTVGLASLLLREAGGEELPEPWRLLGRSVPDVDLWQVDGRWIAIGVSGLPGDQERVLVAVVTSTDPP</sequence>
<gene>
    <name evidence="1" type="ORF">GCM10023082_35980</name>
</gene>
<reference evidence="2" key="1">
    <citation type="journal article" date="2019" name="Int. J. Syst. Evol. Microbiol.">
        <title>The Global Catalogue of Microorganisms (GCM) 10K type strain sequencing project: providing services to taxonomists for standard genome sequencing and annotation.</title>
        <authorList>
            <consortium name="The Broad Institute Genomics Platform"/>
            <consortium name="The Broad Institute Genome Sequencing Center for Infectious Disease"/>
            <person name="Wu L."/>
            <person name="Ma J."/>
        </authorList>
    </citation>
    <scope>NUCLEOTIDE SEQUENCE [LARGE SCALE GENOMIC DNA]</scope>
    <source>
        <strain evidence="2">JCM 30846</strain>
    </source>
</reference>
<name>A0ABP7FBE2_9ACTN</name>
<keyword evidence="2" id="KW-1185">Reference proteome</keyword>
<dbReference type="Proteomes" id="UP001499884">
    <property type="component" value="Unassembled WGS sequence"/>
</dbReference>
<evidence type="ECO:0000313" key="2">
    <source>
        <dbReference type="Proteomes" id="UP001499884"/>
    </source>
</evidence>
<accession>A0ABP7FBE2</accession>
<dbReference type="EMBL" id="BAABEP010000024">
    <property type="protein sequence ID" value="GAA3735698.1"/>
    <property type="molecule type" value="Genomic_DNA"/>
</dbReference>
<proteinExistence type="predicted"/>
<comment type="caution">
    <text evidence="1">The sequence shown here is derived from an EMBL/GenBank/DDBJ whole genome shotgun (WGS) entry which is preliminary data.</text>
</comment>
<evidence type="ECO:0000313" key="1">
    <source>
        <dbReference type="EMBL" id="GAA3735698.1"/>
    </source>
</evidence>